<dbReference type="Proteomes" id="UP000790709">
    <property type="component" value="Unassembled WGS sequence"/>
</dbReference>
<comment type="caution">
    <text evidence="1">The sequence shown here is derived from an EMBL/GenBank/DDBJ whole genome shotgun (WGS) entry which is preliminary data.</text>
</comment>
<sequence>MKKAFFAAILLCASWSQAQTQTVVDPVAGDTVVEVVTSNLLGIATTEILQTLIGSTSSLALTTSTPLTSTSALLATSSASTLQQGPVGQPAPEVPAGGPTPYTYTTVNADGETVVLQGIFTPTGPVTALPNPTTTGVVLNYSSWLKMVGTNTVPASAATRVSFRLSGGWYGIALSSMVGIVGGTWLVLF</sequence>
<organism evidence="1 2">
    <name type="scientific">Leucogyrophana mollusca</name>
    <dbReference type="NCBI Taxonomy" id="85980"/>
    <lineage>
        <taxon>Eukaryota</taxon>
        <taxon>Fungi</taxon>
        <taxon>Dikarya</taxon>
        <taxon>Basidiomycota</taxon>
        <taxon>Agaricomycotina</taxon>
        <taxon>Agaricomycetes</taxon>
        <taxon>Agaricomycetidae</taxon>
        <taxon>Boletales</taxon>
        <taxon>Boletales incertae sedis</taxon>
        <taxon>Leucogyrophana</taxon>
    </lineage>
</organism>
<keyword evidence="2" id="KW-1185">Reference proteome</keyword>
<reference evidence="1" key="1">
    <citation type="journal article" date="2021" name="New Phytol.">
        <title>Evolutionary innovations through gain and loss of genes in the ectomycorrhizal Boletales.</title>
        <authorList>
            <person name="Wu G."/>
            <person name="Miyauchi S."/>
            <person name="Morin E."/>
            <person name="Kuo A."/>
            <person name="Drula E."/>
            <person name="Varga T."/>
            <person name="Kohler A."/>
            <person name="Feng B."/>
            <person name="Cao Y."/>
            <person name="Lipzen A."/>
            <person name="Daum C."/>
            <person name="Hundley H."/>
            <person name="Pangilinan J."/>
            <person name="Johnson J."/>
            <person name="Barry K."/>
            <person name="LaButti K."/>
            <person name="Ng V."/>
            <person name="Ahrendt S."/>
            <person name="Min B."/>
            <person name="Choi I.G."/>
            <person name="Park H."/>
            <person name="Plett J.M."/>
            <person name="Magnuson J."/>
            <person name="Spatafora J.W."/>
            <person name="Nagy L.G."/>
            <person name="Henrissat B."/>
            <person name="Grigoriev I.V."/>
            <person name="Yang Z.L."/>
            <person name="Xu J."/>
            <person name="Martin F.M."/>
        </authorList>
    </citation>
    <scope>NUCLEOTIDE SEQUENCE</scope>
    <source>
        <strain evidence="1">KUC20120723A-06</strain>
    </source>
</reference>
<gene>
    <name evidence="1" type="ORF">BV22DRAFT_1199517</name>
</gene>
<protein>
    <submittedName>
        <fullName evidence="1">Uncharacterized protein</fullName>
    </submittedName>
</protein>
<dbReference type="EMBL" id="MU266667">
    <property type="protein sequence ID" value="KAH7919371.1"/>
    <property type="molecule type" value="Genomic_DNA"/>
</dbReference>
<evidence type="ECO:0000313" key="1">
    <source>
        <dbReference type="EMBL" id="KAH7919371.1"/>
    </source>
</evidence>
<proteinExistence type="predicted"/>
<accession>A0ACB8B0N0</accession>
<evidence type="ECO:0000313" key="2">
    <source>
        <dbReference type="Proteomes" id="UP000790709"/>
    </source>
</evidence>
<name>A0ACB8B0N0_9AGAM</name>